<name>A0AAE9JPA3_CAEBR</name>
<keyword evidence="3" id="KW-1185">Reference proteome</keyword>
<evidence type="ECO:0000313" key="2">
    <source>
        <dbReference type="EMBL" id="UMM38223.1"/>
    </source>
</evidence>
<evidence type="ECO:0000256" key="1">
    <source>
        <dbReference type="SAM" id="Phobius"/>
    </source>
</evidence>
<dbReference type="Proteomes" id="UP000829354">
    <property type="component" value="Chromosome V"/>
</dbReference>
<gene>
    <name evidence="2" type="ORF">L5515_009729</name>
</gene>
<sequence>MSINMTRSFGIELELEYGFPLAIIAAIRTVLVGLQLFINFREFYFFSEFLSTHASTVALWLAYEFLLNIIIC</sequence>
<accession>A0AAE9JPA3</accession>
<protein>
    <submittedName>
        <fullName evidence="2">Uncharacterized protein</fullName>
    </submittedName>
</protein>
<keyword evidence="1" id="KW-0472">Membrane</keyword>
<reference evidence="2 3" key="1">
    <citation type="submission" date="2022-04" db="EMBL/GenBank/DDBJ databases">
        <title>Chromosome-level reference genomes for two strains of Caenorhabditis briggsae: an improved platform for comparative genomics.</title>
        <authorList>
            <person name="Stevens L."/>
            <person name="Andersen E."/>
        </authorList>
    </citation>
    <scope>NUCLEOTIDE SEQUENCE [LARGE SCALE GENOMIC DNA]</scope>
    <source>
        <strain evidence="2">VX34</strain>
        <tissue evidence="2">Whole-organism</tissue>
    </source>
</reference>
<organism evidence="2 3">
    <name type="scientific">Caenorhabditis briggsae</name>
    <dbReference type="NCBI Taxonomy" id="6238"/>
    <lineage>
        <taxon>Eukaryota</taxon>
        <taxon>Metazoa</taxon>
        <taxon>Ecdysozoa</taxon>
        <taxon>Nematoda</taxon>
        <taxon>Chromadorea</taxon>
        <taxon>Rhabditida</taxon>
        <taxon>Rhabditina</taxon>
        <taxon>Rhabditomorpha</taxon>
        <taxon>Rhabditoidea</taxon>
        <taxon>Rhabditidae</taxon>
        <taxon>Peloderinae</taxon>
        <taxon>Caenorhabditis</taxon>
    </lineage>
</organism>
<keyword evidence="1" id="KW-1133">Transmembrane helix</keyword>
<feature type="transmembrane region" description="Helical" evidence="1">
    <location>
        <begin position="50"/>
        <end position="71"/>
    </location>
</feature>
<dbReference type="EMBL" id="CP092624">
    <property type="protein sequence ID" value="UMM38223.1"/>
    <property type="molecule type" value="Genomic_DNA"/>
</dbReference>
<proteinExistence type="predicted"/>
<feature type="transmembrane region" description="Helical" evidence="1">
    <location>
        <begin position="21"/>
        <end position="38"/>
    </location>
</feature>
<evidence type="ECO:0000313" key="3">
    <source>
        <dbReference type="Proteomes" id="UP000829354"/>
    </source>
</evidence>
<keyword evidence="1" id="KW-0812">Transmembrane</keyword>
<dbReference type="AlphaFoldDB" id="A0AAE9JPA3"/>